<dbReference type="InterPro" id="IPR006439">
    <property type="entry name" value="HAD-SF_hydro_IA"/>
</dbReference>
<sequence length="247" mass="26222">MPLSESGPREDAEPVTGTLPAAVFWDMDGTLVDTEPYWINAEHAIVEEAGGVWSDEYAHQLVGNDLMVSAEFIRDNSPVALEPLEIIDELLRRVIAQVSDHVPWRPGAVELLTALRESGVPNALVTMSWRSLADAVVTALPEETFAAVVTGDEVEHGKPHPEPYLAAARALGVTVGDCIAIEDSPTGVRSAVSAGVPTLAVPHVVPVPSMAGAVQVPSLRGLEPRDLRALFDGATRRPGSPGPRRLG</sequence>
<name>A0A852WHW7_9MICO</name>
<dbReference type="AlphaFoldDB" id="A0A852WHW7"/>
<dbReference type="SUPFAM" id="SSF56784">
    <property type="entry name" value="HAD-like"/>
    <property type="match status" value="1"/>
</dbReference>
<protein>
    <submittedName>
        <fullName evidence="1">HAD superfamily hydrolase (TIGR01509 family)</fullName>
    </submittedName>
</protein>
<dbReference type="InterPro" id="IPR023198">
    <property type="entry name" value="PGP-like_dom2"/>
</dbReference>
<dbReference type="PANTHER" id="PTHR18901">
    <property type="entry name" value="2-DEOXYGLUCOSE-6-PHOSPHATE PHOSPHATASE 2"/>
    <property type="match status" value="1"/>
</dbReference>
<comment type="caution">
    <text evidence="1">The sequence shown here is derived from an EMBL/GenBank/DDBJ whole genome shotgun (WGS) entry which is preliminary data.</text>
</comment>
<keyword evidence="2" id="KW-1185">Reference proteome</keyword>
<reference evidence="1 2" key="1">
    <citation type="submission" date="2020-07" db="EMBL/GenBank/DDBJ databases">
        <title>Sequencing the genomes of 1000 actinobacteria strains.</title>
        <authorList>
            <person name="Klenk H.-P."/>
        </authorList>
    </citation>
    <scope>NUCLEOTIDE SEQUENCE [LARGE SCALE GENOMIC DNA]</scope>
    <source>
        <strain evidence="1 2">DSM 23987</strain>
    </source>
</reference>
<evidence type="ECO:0000313" key="2">
    <source>
        <dbReference type="Proteomes" id="UP000573599"/>
    </source>
</evidence>
<gene>
    <name evidence="1" type="ORF">BJ986_002967</name>
</gene>
<dbReference type="InterPro" id="IPR023214">
    <property type="entry name" value="HAD_sf"/>
</dbReference>
<dbReference type="Proteomes" id="UP000573599">
    <property type="component" value="Unassembled WGS sequence"/>
</dbReference>
<proteinExistence type="predicted"/>
<organism evidence="1 2">
    <name type="scientific">Pedococcus badiiscoriae</name>
    <dbReference type="NCBI Taxonomy" id="642776"/>
    <lineage>
        <taxon>Bacteria</taxon>
        <taxon>Bacillati</taxon>
        <taxon>Actinomycetota</taxon>
        <taxon>Actinomycetes</taxon>
        <taxon>Micrococcales</taxon>
        <taxon>Intrasporangiaceae</taxon>
        <taxon>Pedococcus</taxon>
    </lineage>
</organism>
<dbReference type="InterPro" id="IPR036412">
    <property type="entry name" value="HAD-like_sf"/>
</dbReference>
<dbReference type="Gene3D" id="3.40.50.1000">
    <property type="entry name" value="HAD superfamily/HAD-like"/>
    <property type="match status" value="1"/>
</dbReference>
<dbReference type="SFLD" id="SFLDS00003">
    <property type="entry name" value="Haloacid_Dehalogenase"/>
    <property type="match status" value="1"/>
</dbReference>
<dbReference type="NCBIfam" id="TIGR01509">
    <property type="entry name" value="HAD-SF-IA-v3"/>
    <property type="match status" value="1"/>
</dbReference>
<dbReference type="SFLD" id="SFLDG01129">
    <property type="entry name" value="C1.5:_HAD__Beta-PGM__Phosphata"/>
    <property type="match status" value="1"/>
</dbReference>
<dbReference type="EMBL" id="JACCAB010000001">
    <property type="protein sequence ID" value="NYG08480.1"/>
    <property type="molecule type" value="Genomic_DNA"/>
</dbReference>
<dbReference type="InterPro" id="IPR041492">
    <property type="entry name" value="HAD_2"/>
</dbReference>
<evidence type="ECO:0000313" key="1">
    <source>
        <dbReference type="EMBL" id="NYG08480.1"/>
    </source>
</evidence>
<accession>A0A852WHW7</accession>
<dbReference type="PANTHER" id="PTHR18901:SF38">
    <property type="entry name" value="PSEUDOURIDINE-5'-PHOSPHATASE"/>
    <property type="match status" value="1"/>
</dbReference>
<dbReference type="GO" id="GO:0016787">
    <property type="term" value="F:hydrolase activity"/>
    <property type="evidence" value="ECO:0007669"/>
    <property type="project" value="UniProtKB-KW"/>
</dbReference>
<dbReference type="RefSeq" id="WP_179422932.1">
    <property type="nucleotide sequence ID" value="NZ_JACCAB010000001.1"/>
</dbReference>
<keyword evidence="1" id="KW-0378">Hydrolase</keyword>
<dbReference type="CDD" id="cd07505">
    <property type="entry name" value="HAD_BPGM-like"/>
    <property type="match status" value="1"/>
</dbReference>
<dbReference type="Gene3D" id="1.10.150.240">
    <property type="entry name" value="Putative phosphatase, domain 2"/>
    <property type="match status" value="1"/>
</dbReference>
<dbReference type="Pfam" id="PF13419">
    <property type="entry name" value="HAD_2"/>
    <property type="match status" value="1"/>
</dbReference>